<evidence type="ECO:0000256" key="1">
    <source>
        <dbReference type="SAM" id="SignalP"/>
    </source>
</evidence>
<evidence type="ECO:0000313" key="2">
    <source>
        <dbReference type="EMBL" id="MFD2550897.1"/>
    </source>
</evidence>
<organism evidence="2 3">
    <name type="scientific">Bizionia sediminis</name>
    <dbReference type="NCBI Taxonomy" id="1737064"/>
    <lineage>
        <taxon>Bacteria</taxon>
        <taxon>Pseudomonadati</taxon>
        <taxon>Bacteroidota</taxon>
        <taxon>Flavobacteriia</taxon>
        <taxon>Flavobacteriales</taxon>
        <taxon>Flavobacteriaceae</taxon>
        <taxon>Bizionia</taxon>
    </lineage>
</organism>
<name>A0ABW5KPY6_9FLAO</name>
<dbReference type="EMBL" id="JBHULS010000001">
    <property type="protein sequence ID" value="MFD2550897.1"/>
    <property type="molecule type" value="Genomic_DNA"/>
</dbReference>
<feature type="signal peptide" evidence="1">
    <location>
        <begin position="1"/>
        <end position="18"/>
    </location>
</feature>
<sequence length="182" mass="20666">MKTLIYMSLFMCSGFLLAQEDDRDKQKETTTKTVTINNGEKTIENKVKITTTKSANVKLAESDKHKINQKRLDATNTKISKTIALDVDNDPFYDSKIKMVRLKQNGKIYNFVKSTSGFQVMDAATNTKFGTAKSSNEAGRYQFKTAHYTGIGYFNSSGDFVIEYYDKASNRLLTRTFILENK</sequence>
<feature type="chain" id="PRO_5045498075" evidence="1">
    <location>
        <begin position="19"/>
        <end position="182"/>
    </location>
</feature>
<keyword evidence="3" id="KW-1185">Reference proteome</keyword>
<accession>A0ABW5KPY6</accession>
<proteinExistence type="predicted"/>
<protein>
    <submittedName>
        <fullName evidence="2">Uncharacterized protein</fullName>
    </submittedName>
</protein>
<keyword evidence="1" id="KW-0732">Signal</keyword>
<dbReference type="RefSeq" id="WP_376891839.1">
    <property type="nucleotide sequence ID" value="NZ_JBHULS010000001.1"/>
</dbReference>
<reference evidence="3" key="1">
    <citation type="journal article" date="2019" name="Int. J. Syst. Evol. Microbiol.">
        <title>The Global Catalogue of Microorganisms (GCM) 10K type strain sequencing project: providing services to taxonomists for standard genome sequencing and annotation.</title>
        <authorList>
            <consortium name="The Broad Institute Genomics Platform"/>
            <consortium name="The Broad Institute Genome Sequencing Center for Infectious Disease"/>
            <person name="Wu L."/>
            <person name="Ma J."/>
        </authorList>
    </citation>
    <scope>NUCLEOTIDE SEQUENCE [LARGE SCALE GENOMIC DNA]</scope>
    <source>
        <strain evidence="3">KCTC 42587</strain>
    </source>
</reference>
<dbReference type="Proteomes" id="UP001597472">
    <property type="component" value="Unassembled WGS sequence"/>
</dbReference>
<comment type="caution">
    <text evidence="2">The sequence shown here is derived from an EMBL/GenBank/DDBJ whole genome shotgun (WGS) entry which is preliminary data.</text>
</comment>
<evidence type="ECO:0000313" key="3">
    <source>
        <dbReference type="Proteomes" id="UP001597472"/>
    </source>
</evidence>
<gene>
    <name evidence="2" type="ORF">ACFSQP_03615</name>
</gene>